<dbReference type="GO" id="GO:0031072">
    <property type="term" value="F:heat shock protein binding"/>
    <property type="evidence" value="ECO:0007669"/>
    <property type="project" value="InterPro"/>
</dbReference>
<sequence>KLAKKRDAYEVLNVNKNSSQSEIKKSYYQLAKQYHPDTNKDPKAKEQFVEIQEAYEILSDEQKRAQYDQFGHAAEESGPTGAGGFGGGGFEGFTGGNFGGFGQGNDIFDSIFRSFSGGGRGGFDQSSMGGDLQTMLRIDFMEAVKGAEKSLTYSAIVNCKTCDGSGLKEGVKPKRCQTCSGTGTVGLK</sequence>
<dbReference type="PRINTS" id="PR00625">
    <property type="entry name" value="JDOMAIN"/>
</dbReference>
<dbReference type="InterPro" id="IPR001623">
    <property type="entry name" value="DnaJ_domain"/>
</dbReference>
<dbReference type="Pfam" id="PF00226">
    <property type="entry name" value="DnaJ"/>
    <property type="match status" value="1"/>
</dbReference>
<dbReference type="InterPro" id="IPR018253">
    <property type="entry name" value="DnaJ_domain_CS"/>
</dbReference>
<proteinExistence type="predicted"/>
<evidence type="ECO:0000256" key="1">
    <source>
        <dbReference type="ARBA" id="ARBA00023186"/>
    </source>
</evidence>
<keyword evidence="1" id="KW-0143">Chaperone</keyword>
<dbReference type="Gene3D" id="1.10.287.110">
    <property type="entry name" value="DnaJ domain"/>
    <property type="match status" value="1"/>
</dbReference>
<accession>A0AAD5TTV1</accession>
<dbReference type="Gene3D" id="2.10.230.10">
    <property type="entry name" value="Heat shock protein DnaJ, cysteine-rich domain"/>
    <property type="match status" value="1"/>
</dbReference>
<dbReference type="CDD" id="cd06257">
    <property type="entry name" value="DnaJ"/>
    <property type="match status" value="1"/>
</dbReference>
<comment type="caution">
    <text evidence="3">The sequence shown here is derived from an EMBL/GenBank/DDBJ whole genome shotgun (WGS) entry which is preliminary data.</text>
</comment>
<dbReference type="EMBL" id="JADGJW010001623">
    <property type="protein sequence ID" value="KAJ3202095.1"/>
    <property type="molecule type" value="Genomic_DNA"/>
</dbReference>
<dbReference type="CDD" id="cd10719">
    <property type="entry name" value="DnaJ_zf"/>
    <property type="match status" value="1"/>
</dbReference>
<gene>
    <name evidence="3" type="ORF">HK099_001994</name>
</gene>
<evidence type="ECO:0000313" key="3">
    <source>
        <dbReference type="EMBL" id="KAJ3202095.1"/>
    </source>
</evidence>
<dbReference type="InterPro" id="IPR001305">
    <property type="entry name" value="HSP_DnaJ_Cys-rich_dom"/>
</dbReference>
<protein>
    <recommendedName>
        <fullName evidence="2">J domain-containing protein</fullName>
    </recommendedName>
</protein>
<dbReference type="PROSITE" id="PS50076">
    <property type="entry name" value="DNAJ_2"/>
    <property type="match status" value="1"/>
</dbReference>
<dbReference type="SUPFAM" id="SSF57938">
    <property type="entry name" value="DnaJ/Hsp40 cysteine-rich domain"/>
    <property type="match status" value="1"/>
</dbReference>
<name>A0AAD5TTV1_9FUNG</name>
<dbReference type="GO" id="GO:0005737">
    <property type="term" value="C:cytoplasm"/>
    <property type="evidence" value="ECO:0007669"/>
    <property type="project" value="TreeGrafter"/>
</dbReference>
<dbReference type="PROSITE" id="PS00636">
    <property type="entry name" value="DNAJ_1"/>
    <property type="match status" value="1"/>
</dbReference>
<reference evidence="3" key="1">
    <citation type="submission" date="2020-05" db="EMBL/GenBank/DDBJ databases">
        <title>Phylogenomic resolution of chytrid fungi.</title>
        <authorList>
            <person name="Stajich J.E."/>
            <person name="Amses K."/>
            <person name="Simmons R."/>
            <person name="Seto K."/>
            <person name="Myers J."/>
            <person name="Bonds A."/>
            <person name="Quandt C.A."/>
            <person name="Barry K."/>
            <person name="Liu P."/>
            <person name="Grigoriev I."/>
            <person name="Longcore J.E."/>
            <person name="James T.Y."/>
        </authorList>
    </citation>
    <scope>NUCLEOTIDE SEQUENCE</scope>
    <source>
        <strain evidence="3">JEL0476</strain>
    </source>
</reference>
<dbReference type="Gene3D" id="2.60.260.20">
    <property type="entry name" value="Urease metallochaperone UreE, N-terminal domain"/>
    <property type="match status" value="1"/>
</dbReference>
<dbReference type="PANTHER" id="PTHR43096">
    <property type="entry name" value="DNAJ HOMOLOG 1, MITOCHONDRIAL-RELATED"/>
    <property type="match status" value="1"/>
</dbReference>
<dbReference type="SUPFAM" id="SSF46565">
    <property type="entry name" value="Chaperone J-domain"/>
    <property type="match status" value="1"/>
</dbReference>
<dbReference type="PANTHER" id="PTHR43096:SF52">
    <property type="entry name" value="DNAJ HOMOLOG 1, MITOCHONDRIAL-RELATED"/>
    <property type="match status" value="1"/>
</dbReference>
<feature type="non-terminal residue" evidence="3">
    <location>
        <position position="1"/>
    </location>
</feature>
<dbReference type="InterPro" id="IPR036410">
    <property type="entry name" value="HSP_DnaJ_Cys-rich_dom_sf"/>
</dbReference>
<dbReference type="SMART" id="SM00271">
    <property type="entry name" value="DnaJ"/>
    <property type="match status" value="1"/>
</dbReference>
<dbReference type="GO" id="GO:0042026">
    <property type="term" value="P:protein refolding"/>
    <property type="evidence" value="ECO:0007669"/>
    <property type="project" value="TreeGrafter"/>
</dbReference>
<feature type="domain" description="J" evidence="2">
    <location>
        <begin position="7"/>
        <end position="71"/>
    </location>
</feature>
<evidence type="ECO:0000259" key="2">
    <source>
        <dbReference type="PROSITE" id="PS50076"/>
    </source>
</evidence>
<organism evidence="3 4">
    <name type="scientific">Clydaea vesicula</name>
    <dbReference type="NCBI Taxonomy" id="447962"/>
    <lineage>
        <taxon>Eukaryota</taxon>
        <taxon>Fungi</taxon>
        <taxon>Fungi incertae sedis</taxon>
        <taxon>Chytridiomycota</taxon>
        <taxon>Chytridiomycota incertae sedis</taxon>
        <taxon>Chytridiomycetes</taxon>
        <taxon>Lobulomycetales</taxon>
        <taxon>Lobulomycetaceae</taxon>
        <taxon>Clydaea</taxon>
    </lineage>
</organism>
<dbReference type="InterPro" id="IPR036869">
    <property type="entry name" value="J_dom_sf"/>
</dbReference>
<dbReference type="GO" id="GO:0051082">
    <property type="term" value="F:unfolded protein binding"/>
    <property type="evidence" value="ECO:0007669"/>
    <property type="project" value="InterPro"/>
</dbReference>
<dbReference type="Proteomes" id="UP001211065">
    <property type="component" value="Unassembled WGS sequence"/>
</dbReference>
<dbReference type="AlphaFoldDB" id="A0AAD5TTV1"/>
<evidence type="ECO:0000313" key="4">
    <source>
        <dbReference type="Proteomes" id="UP001211065"/>
    </source>
</evidence>
<keyword evidence="4" id="KW-1185">Reference proteome</keyword>